<evidence type="ECO:0000313" key="1">
    <source>
        <dbReference type="EMBL" id="CAK0813576.1"/>
    </source>
</evidence>
<protein>
    <submittedName>
        <fullName evidence="1">Uncharacterized protein</fullName>
    </submittedName>
</protein>
<dbReference type="InterPro" id="IPR029063">
    <property type="entry name" value="SAM-dependent_MTases_sf"/>
</dbReference>
<dbReference type="SUPFAM" id="SSF53335">
    <property type="entry name" value="S-adenosyl-L-methionine-dependent methyltransferases"/>
    <property type="match status" value="1"/>
</dbReference>
<dbReference type="Gene3D" id="3.40.50.150">
    <property type="entry name" value="Vaccinia Virus protein VP39"/>
    <property type="match status" value="1"/>
</dbReference>
<proteinExistence type="predicted"/>
<name>A0ABN9R470_9DINO</name>
<gene>
    <name evidence="1" type="ORF">PCOR1329_LOCUS17449</name>
</gene>
<reference evidence="1" key="1">
    <citation type="submission" date="2023-10" db="EMBL/GenBank/DDBJ databases">
        <authorList>
            <person name="Chen Y."/>
            <person name="Shah S."/>
            <person name="Dougan E. K."/>
            <person name="Thang M."/>
            <person name="Chan C."/>
        </authorList>
    </citation>
    <scope>NUCLEOTIDE SEQUENCE [LARGE SCALE GENOMIC DNA]</scope>
</reference>
<dbReference type="EMBL" id="CAUYUJ010005420">
    <property type="protein sequence ID" value="CAK0813576.1"/>
    <property type="molecule type" value="Genomic_DNA"/>
</dbReference>
<keyword evidence="2" id="KW-1185">Reference proteome</keyword>
<organism evidence="1 2">
    <name type="scientific">Prorocentrum cordatum</name>
    <dbReference type="NCBI Taxonomy" id="2364126"/>
    <lineage>
        <taxon>Eukaryota</taxon>
        <taxon>Sar</taxon>
        <taxon>Alveolata</taxon>
        <taxon>Dinophyceae</taxon>
        <taxon>Prorocentrales</taxon>
        <taxon>Prorocentraceae</taxon>
        <taxon>Prorocentrum</taxon>
    </lineage>
</organism>
<feature type="non-terminal residue" evidence="1">
    <location>
        <position position="1"/>
    </location>
</feature>
<evidence type="ECO:0000313" key="2">
    <source>
        <dbReference type="Proteomes" id="UP001189429"/>
    </source>
</evidence>
<dbReference type="Proteomes" id="UP001189429">
    <property type="component" value="Unassembled WGS sequence"/>
</dbReference>
<comment type="caution">
    <text evidence="1">The sequence shown here is derived from an EMBL/GenBank/DDBJ whole genome shotgun (WGS) entry which is preliminary data.</text>
</comment>
<sequence>VDLLQRDDDGQCDADFIVTWFEGIGYVARWYRIEARHYGSCPRRERLYWLAWKNGCRRFADEADSLLQTMANSCRDGDTVTLERYLLPTELRTCYAKSPSEPKKEHKYKDDHLFYYGLINQDWPPCRGMFGGSLDHMEQRPYECVVFACLAFPTFATTSDDTKVFEYIDVNESLSRLVGPKGTKNPWSTTVPTICTKGVYVMRWKDVDVQTEQEVALYRQLDGMEMMQMIGYDRSFMRAPPQIGGSEAIFPDHGTTTKLAGNAFSAFACGPASIGLIRNLRREAAPGDRSD</sequence>
<accession>A0ABN9R470</accession>